<proteinExistence type="predicted"/>
<organism evidence="6 7">
    <name type="scientific">Candidatus Mucispirillum faecigallinarum</name>
    <dbReference type="NCBI Taxonomy" id="2838699"/>
    <lineage>
        <taxon>Bacteria</taxon>
        <taxon>Pseudomonadati</taxon>
        <taxon>Deferribacterota</taxon>
        <taxon>Deferribacteres</taxon>
        <taxon>Deferribacterales</taxon>
        <taxon>Mucispirillaceae</taxon>
        <taxon>Mucispirillum</taxon>
    </lineage>
</organism>
<feature type="domain" description="Polypeptide-transport-associated ShlB-type" evidence="5">
    <location>
        <begin position="74"/>
        <end position="147"/>
    </location>
</feature>
<evidence type="ECO:0000259" key="5">
    <source>
        <dbReference type="Pfam" id="PF08479"/>
    </source>
</evidence>
<dbReference type="PANTHER" id="PTHR34597">
    <property type="entry name" value="SLR1661 PROTEIN"/>
    <property type="match status" value="1"/>
</dbReference>
<dbReference type="Gene3D" id="3.10.20.310">
    <property type="entry name" value="membrane protein fhac"/>
    <property type="match status" value="1"/>
</dbReference>
<dbReference type="PANTHER" id="PTHR34597:SF1">
    <property type="entry name" value="HEME_HEMOPEXIN TRANSPORTER PROTEIN HUXB"/>
    <property type="match status" value="1"/>
</dbReference>
<evidence type="ECO:0008006" key="8">
    <source>
        <dbReference type="Google" id="ProtNLM"/>
    </source>
</evidence>
<keyword evidence="1" id="KW-1134">Transmembrane beta strand</keyword>
<evidence type="ECO:0000313" key="7">
    <source>
        <dbReference type="Proteomes" id="UP000824176"/>
    </source>
</evidence>
<dbReference type="GO" id="GO:0098046">
    <property type="term" value="C:type V protein secretion system complex"/>
    <property type="evidence" value="ECO:0007669"/>
    <property type="project" value="TreeGrafter"/>
</dbReference>
<sequence length="559" mass="63327">MIKRLCLPVIIFVLCFFQPGYSQSQIGISGVIDDSFEKDVRNIPFPRDKNAKIITEKELLDNLPKETSAETVYVSRFEITGNRVIDKNDILMVLSDYIERNLTLTQLNEAAQLVTKYYRKKGYIISYAYIPPQIVKDSTINIAIVEGEIGEVYVEGLSDYKKDFILKYLKPLQSGIVLDSKMLERRLMLLNSFMDLKVNATLKPGKRPGTSDIVVYAQDTNPYRASFSFDNYGNKITNEYRFNGAAMVGNVITSGDRLALNLSLGLDNFNPWQLFYGRIDYRLPLGSDGFKLGFAYSRSNYIGTKDFAKALNLEGYSNDYSIYTEYPLILRNKGTLNLGAGIYVKESADRILGVQNSQDILATASLSLFGEAYPWIGANMYYSLAFYQAFNGLFDVSNFSNTSSNPNAGGYYEKLYLDYEYHQFITWFFRMRLFLSGQFSSGTTFAGERFYIGGIYSVRGFESGIESGDNGYRLSIEAEFDLGIPQIKALLFYDRGQVFNYDADFFGYSSASLDSAGAGLRFYPWKGLAIKFDYGYPLMSSQNREAGWGVIYGRISYDF</sequence>
<evidence type="ECO:0000256" key="1">
    <source>
        <dbReference type="ARBA" id="ARBA00022452"/>
    </source>
</evidence>
<evidence type="ECO:0000313" key="6">
    <source>
        <dbReference type="EMBL" id="HIZ89891.1"/>
    </source>
</evidence>
<feature type="domain" description="Haemolysin activator HlyB C-terminal" evidence="4">
    <location>
        <begin position="209"/>
        <end position="521"/>
    </location>
</feature>
<protein>
    <recommendedName>
        <fullName evidence="8">POTRA domain-containing protein</fullName>
    </recommendedName>
</protein>
<dbReference type="GO" id="GO:0046819">
    <property type="term" value="P:protein secretion by the type V secretion system"/>
    <property type="evidence" value="ECO:0007669"/>
    <property type="project" value="TreeGrafter"/>
</dbReference>
<keyword evidence="1" id="KW-0472">Membrane</keyword>
<name>A0A9D2GVT7_9BACT</name>
<evidence type="ECO:0000256" key="2">
    <source>
        <dbReference type="ARBA" id="ARBA00022692"/>
    </source>
</evidence>
<dbReference type="Gene3D" id="2.40.160.50">
    <property type="entry name" value="membrane protein fhac: a member of the omp85/tpsb transporter family"/>
    <property type="match status" value="1"/>
</dbReference>
<dbReference type="GO" id="GO:0008320">
    <property type="term" value="F:protein transmembrane transporter activity"/>
    <property type="evidence" value="ECO:0007669"/>
    <property type="project" value="TreeGrafter"/>
</dbReference>
<evidence type="ECO:0000256" key="3">
    <source>
        <dbReference type="ARBA" id="ARBA00023237"/>
    </source>
</evidence>
<reference evidence="6" key="1">
    <citation type="journal article" date="2021" name="PeerJ">
        <title>Extensive microbial diversity within the chicken gut microbiome revealed by metagenomics and culture.</title>
        <authorList>
            <person name="Gilroy R."/>
            <person name="Ravi A."/>
            <person name="Getino M."/>
            <person name="Pursley I."/>
            <person name="Horton D.L."/>
            <person name="Alikhan N.F."/>
            <person name="Baker D."/>
            <person name="Gharbi K."/>
            <person name="Hall N."/>
            <person name="Watson M."/>
            <person name="Adriaenssens E.M."/>
            <person name="Foster-Nyarko E."/>
            <person name="Jarju S."/>
            <person name="Secka A."/>
            <person name="Antonio M."/>
            <person name="Oren A."/>
            <person name="Chaudhuri R.R."/>
            <person name="La Ragione R."/>
            <person name="Hildebrand F."/>
            <person name="Pallen M.J."/>
        </authorList>
    </citation>
    <scope>NUCLEOTIDE SEQUENCE</scope>
    <source>
        <strain evidence="6">ChiW4-1371</strain>
    </source>
</reference>
<dbReference type="Proteomes" id="UP000824176">
    <property type="component" value="Unassembled WGS sequence"/>
</dbReference>
<accession>A0A9D2GVT7</accession>
<gene>
    <name evidence="6" type="ORF">H9804_08085</name>
</gene>
<reference evidence="6" key="2">
    <citation type="submission" date="2021-04" db="EMBL/GenBank/DDBJ databases">
        <authorList>
            <person name="Gilroy R."/>
        </authorList>
    </citation>
    <scope>NUCLEOTIDE SEQUENCE</scope>
    <source>
        <strain evidence="6">ChiW4-1371</strain>
    </source>
</reference>
<keyword evidence="2" id="KW-0812">Transmembrane</keyword>
<dbReference type="InterPro" id="IPR005565">
    <property type="entry name" value="Hemolysn_activator_HlyB_C"/>
</dbReference>
<dbReference type="Pfam" id="PF08479">
    <property type="entry name" value="POTRA_2"/>
    <property type="match status" value="1"/>
</dbReference>
<dbReference type="Pfam" id="PF03865">
    <property type="entry name" value="ShlB"/>
    <property type="match status" value="1"/>
</dbReference>
<evidence type="ECO:0000259" key="4">
    <source>
        <dbReference type="Pfam" id="PF03865"/>
    </source>
</evidence>
<dbReference type="EMBL" id="DXAQ01000122">
    <property type="protein sequence ID" value="HIZ89891.1"/>
    <property type="molecule type" value="Genomic_DNA"/>
</dbReference>
<comment type="caution">
    <text evidence="6">The sequence shown here is derived from an EMBL/GenBank/DDBJ whole genome shotgun (WGS) entry which is preliminary data.</text>
</comment>
<dbReference type="InterPro" id="IPR013686">
    <property type="entry name" value="Polypept-transport_assoc_ShlB"/>
</dbReference>
<dbReference type="AlphaFoldDB" id="A0A9D2GVT7"/>
<dbReference type="InterPro" id="IPR051544">
    <property type="entry name" value="TPS_OM_transporter"/>
</dbReference>
<keyword evidence="3" id="KW-0998">Cell outer membrane</keyword>